<protein>
    <submittedName>
        <fullName evidence="1">8664_t:CDS:1</fullName>
    </submittedName>
</protein>
<dbReference type="AlphaFoldDB" id="A0A9N9DPK3"/>
<dbReference type="Proteomes" id="UP000789342">
    <property type="component" value="Unassembled WGS sequence"/>
</dbReference>
<dbReference type="PANTHER" id="PTHR14187">
    <property type="entry name" value="ALPHA KINASE/ELONGATION FACTOR 2 KINASE"/>
    <property type="match status" value="1"/>
</dbReference>
<organism evidence="1 2">
    <name type="scientific">Acaulospora morrowiae</name>
    <dbReference type="NCBI Taxonomy" id="94023"/>
    <lineage>
        <taxon>Eukaryota</taxon>
        <taxon>Fungi</taxon>
        <taxon>Fungi incertae sedis</taxon>
        <taxon>Mucoromycota</taxon>
        <taxon>Glomeromycotina</taxon>
        <taxon>Glomeromycetes</taxon>
        <taxon>Diversisporales</taxon>
        <taxon>Acaulosporaceae</taxon>
        <taxon>Acaulospora</taxon>
    </lineage>
</organism>
<name>A0A9N9DPK3_9GLOM</name>
<dbReference type="SUPFAM" id="SSF53067">
    <property type="entry name" value="Actin-like ATPase domain"/>
    <property type="match status" value="2"/>
</dbReference>
<dbReference type="PANTHER" id="PTHR14187:SF5">
    <property type="entry name" value="HEAT SHOCK 70 KDA PROTEIN 12A"/>
    <property type="match status" value="1"/>
</dbReference>
<evidence type="ECO:0000313" key="2">
    <source>
        <dbReference type="Proteomes" id="UP000789342"/>
    </source>
</evidence>
<dbReference type="CDD" id="cd10229">
    <property type="entry name" value="ASKHA_NBD_HSP70_HSPA12"/>
    <property type="match status" value="1"/>
</dbReference>
<sequence length="554" mass="62619">MEDIRVVVSIDFGTTYSGFAISHKENPEIETNNVWPGVTGQLKTNTVLQYNDSKFSEVQDWGFPALAKKASRRIRQQAPSKPIELFKLHMGNLPDNEKPPLPKGLDFKKAIADYLEKMGKIQVLTLIKETVSKRWPNINFMEQVLVVMTVPAEFNEHANAILRDCAFKAKLISTKDSERLQFSTEPEAAAIHCRSVLKEHFLTDVGTNFLIVDCGGGTVDLTTRELLPGSRLGEITERTGDFCGGTYVDKEFIKFLKRKVGDSAINLLEEQNYGQLQYMIQEFCSKVKIPFTGVKKDFKLFELDLEDVCPVIKQYITGAAKSKLEKDEWIIDLDFDTVKSFFDPVVGKIIRLISGQLNNGKTCSAMFLVGGFSESKYLLKRIREEFSAQVKNINVPTQPQAAIVRGGVEYGLNMKIIKTRVLKWTYGIELSPQWKPGDPPERRISHNRIDIFSKLVSRGTVVDVDQEFGKDLFPSIEDQTAASMKIYKTPELDGKYPDDPGMERLGELILDFPDPYLGFNRKLRFTLTFGQIEIKAYCTNQNGKSVNAAFNLEL</sequence>
<accession>A0A9N9DPK3</accession>
<reference evidence="1" key="1">
    <citation type="submission" date="2021-06" db="EMBL/GenBank/DDBJ databases">
        <authorList>
            <person name="Kallberg Y."/>
            <person name="Tangrot J."/>
            <person name="Rosling A."/>
        </authorList>
    </citation>
    <scope>NUCLEOTIDE SEQUENCE</scope>
    <source>
        <strain evidence="1">CL551</strain>
    </source>
</reference>
<dbReference type="OrthoDB" id="2963168at2759"/>
<keyword evidence="2" id="KW-1185">Reference proteome</keyword>
<evidence type="ECO:0000313" key="1">
    <source>
        <dbReference type="EMBL" id="CAG8647120.1"/>
    </source>
</evidence>
<dbReference type="Gene3D" id="3.90.640.10">
    <property type="entry name" value="Actin, Chain A, domain 4"/>
    <property type="match status" value="1"/>
</dbReference>
<dbReference type="Gene3D" id="3.30.420.40">
    <property type="match status" value="2"/>
</dbReference>
<proteinExistence type="predicted"/>
<dbReference type="EMBL" id="CAJVPV010010015">
    <property type="protein sequence ID" value="CAG8647120.1"/>
    <property type="molecule type" value="Genomic_DNA"/>
</dbReference>
<dbReference type="InterPro" id="IPR043129">
    <property type="entry name" value="ATPase_NBD"/>
</dbReference>
<comment type="caution">
    <text evidence="1">The sequence shown here is derived from an EMBL/GenBank/DDBJ whole genome shotgun (WGS) entry which is preliminary data.</text>
</comment>
<gene>
    <name evidence="1" type="ORF">AMORRO_LOCUS9784</name>
</gene>